<dbReference type="PANTHER" id="PTHR47447:SF17">
    <property type="entry name" value="OS12G0638900 PROTEIN"/>
    <property type="match status" value="1"/>
</dbReference>
<dbReference type="PANTHER" id="PTHR47447">
    <property type="entry name" value="OS03G0856100 PROTEIN"/>
    <property type="match status" value="1"/>
</dbReference>
<feature type="repeat" description="PPR" evidence="2">
    <location>
        <begin position="154"/>
        <end position="184"/>
    </location>
</feature>
<dbReference type="Pfam" id="PF01535">
    <property type="entry name" value="PPR"/>
    <property type="match status" value="3"/>
</dbReference>
<evidence type="ECO:0000256" key="1">
    <source>
        <dbReference type="ARBA" id="ARBA00022737"/>
    </source>
</evidence>
<reference evidence="3" key="1">
    <citation type="submission" date="2023-01" db="EMBL/GenBank/DDBJ databases">
        <title>Metagenome sequencing of chrysophaentin producing Chrysophaeum taylorii.</title>
        <authorList>
            <person name="Davison J."/>
            <person name="Bewley C."/>
        </authorList>
    </citation>
    <scope>NUCLEOTIDE SEQUENCE</scope>
    <source>
        <strain evidence="3">NIES-1699</strain>
    </source>
</reference>
<sequence length="475" mass="50919">MVPTLRHHEAGRRRVVVHSLEAVRRAAQRGEWSRACVLVDRSDELLPIKAYNVAITACGAAGEWRAALRILRSLTVPSKNRPRPDAVTFNAAGAATAKSGRWQETVRVLRQARRYVPPHPALYTSAIACCGRAGELPLALELLAALRAERGVADTVAFTAAIDACARRGDYENAARLYEEMRGEAKPNDRTHRALALAAARGGALDDAAKLLERTGYSLPVAEAVLVSLKERGDWRSAIALLAKLNATEETYGCCVHAAGACAAAGRCAEARAIVDRFEAPPKSPTSFRALRARRAAHTQAIVACGRQQHLGEAVAVFEDLCARASPDLAAFNALLVACRGNPDAALRVWGRLRDHPRLKPDAISVAETIACLDRAGRLEDADRVLGAALDAGIPLKNTVLDLHDEIDVSSLPVPVAKAVVRRAIKNTTTTLHLITGVGRRHKPTSTSTSLRDALLHAFPIARPGPTPGTLIILD</sequence>
<name>A0AAD7XNC7_9STRA</name>
<keyword evidence="1" id="KW-0677">Repeat</keyword>
<dbReference type="Gene3D" id="1.25.40.10">
    <property type="entry name" value="Tetratricopeptide repeat domain"/>
    <property type="match status" value="3"/>
</dbReference>
<gene>
    <name evidence="3" type="ORF">CTAYLR_000530</name>
</gene>
<dbReference type="AlphaFoldDB" id="A0AAD7XNC7"/>
<comment type="caution">
    <text evidence="3">The sequence shown here is derived from an EMBL/GenBank/DDBJ whole genome shotgun (WGS) entry which is preliminary data.</text>
</comment>
<dbReference type="EMBL" id="JAQMWT010000309">
    <property type="protein sequence ID" value="KAJ8605797.1"/>
    <property type="molecule type" value="Genomic_DNA"/>
</dbReference>
<dbReference type="InterPro" id="IPR002885">
    <property type="entry name" value="PPR_rpt"/>
</dbReference>
<evidence type="ECO:0008006" key="5">
    <source>
        <dbReference type="Google" id="ProtNLM"/>
    </source>
</evidence>
<proteinExistence type="predicted"/>
<evidence type="ECO:0000313" key="3">
    <source>
        <dbReference type="EMBL" id="KAJ8605797.1"/>
    </source>
</evidence>
<accession>A0AAD7XNC7</accession>
<dbReference type="NCBIfam" id="TIGR00756">
    <property type="entry name" value="PPR"/>
    <property type="match status" value="1"/>
</dbReference>
<dbReference type="PROSITE" id="PS51375">
    <property type="entry name" value="PPR"/>
    <property type="match status" value="1"/>
</dbReference>
<dbReference type="InterPro" id="IPR011990">
    <property type="entry name" value="TPR-like_helical_dom_sf"/>
</dbReference>
<evidence type="ECO:0000256" key="2">
    <source>
        <dbReference type="PROSITE-ProRule" id="PRU00708"/>
    </source>
</evidence>
<evidence type="ECO:0000313" key="4">
    <source>
        <dbReference type="Proteomes" id="UP001230188"/>
    </source>
</evidence>
<organism evidence="3 4">
    <name type="scientific">Chrysophaeum taylorii</name>
    <dbReference type="NCBI Taxonomy" id="2483200"/>
    <lineage>
        <taxon>Eukaryota</taxon>
        <taxon>Sar</taxon>
        <taxon>Stramenopiles</taxon>
        <taxon>Ochrophyta</taxon>
        <taxon>Pelagophyceae</taxon>
        <taxon>Pelagomonadales</taxon>
        <taxon>Pelagomonadaceae</taxon>
        <taxon>Chrysophaeum</taxon>
    </lineage>
</organism>
<dbReference type="SUPFAM" id="SSF48452">
    <property type="entry name" value="TPR-like"/>
    <property type="match status" value="1"/>
</dbReference>
<keyword evidence="4" id="KW-1185">Reference proteome</keyword>
<dbReference type="Proteomes" id="UP001230188">
    <property type="component" value="Unassembled WGS sequence"/>
</dbReference>
<protein>
    <recommendedName>
        <fullName evidence="5">Smr domain-containing protein</fullName>
    </recommendedName>
</protein>